<evidence type="ECO:0000259" key="5">
    <source>
        <dbReference type="Pfam" id="PF04389"/>
    </source>
</evidence>
<dbReference type="Gene3D" id="3.40.630.10">
    <property type="entry name" value="Zn peptidases"/>
    <property type="match status" value="1"/>
</dbReference>
<dbReference type="SUPFAM" id="SSF55031">
    <property type="entry name" value="Bacterial exopeptidase dimerisation domain"/>
    <property type="match status" value="1"/>
</dbReference>
<proteinExistence type="predicted"/>
<evidence type="ECO:0000259" key="6">
    <source>
        <dbReference type="Pfam" id="PF07687"/>
    </source>
</evidence>
<dbReference type="PANTHER" id="PTHR42994:SF2">
    <property type="entry name" value="PEPTIDASE"/>
    <property type="match status" value="1"/>
</dbReference>
<evidence type="ECO:0000256" key="3">
    <source>
        <dbReference type="ARBA" id="ARBA00022801"/>
    </source>
</evidence>
<dbReference type="PANTHER" id="PTHR42994">
    <property type="entry name" value="PEPTIDASE T"/>
    <property type="match status" value="1"/>
</dbReference>
<reference evidence="7" key="1">
    <citation type="submission" date="2018-05" db="EMBL/GenBank/DDBJ databases">
        <authorList>
            <person name="Lanie J.A."/>
            <person name="Ng W.-L."/>
            <person name="Kazmierczak K.M."/>
            <person name="Andrzejewski T.M."/>
            <person name="Davidsen T.M."/>
            <person name="Wayne K.J."/>
            <person name="Tettelin H."/>
            <person name="Glass J.I."/>
            <person name="Rusch D."/>
            <person name="Podicherti R."/>
            <person name="Tsui H.-C.T."/>
            <person name="Winkler M.E."/>
        </authorList>
    </citation>
    <scope>NUCLEOTIDE SEQUENCE</scope>
</reference>
<comment type="cofactor">
    <cofactor evidence="1">
        <name>Zn(2+)</name>
        <dbReference type="ChEBI" id="CHEBI:29105"/>
    </cofactor>
</comment>
<evidence type="ECO:0000256" key="4">
    <source>
        <dbReference type="ARBA" id="ARBA00022833"/>
    </source>
</evidence>
<dbReference type="InterPro" id="IPR036264">
    <property type="entry name" value="Bact_exopeptidase_dim_dom"/>
</dbReference>
<feature type="domain" description="Peptidase M28" evidence="5">
    <location>
        <begin position="39"/>
        <end position="122"/>
    </location>
</feature>
<feature type="non-terminal residue" evidence="7">
    <location>
        <position position="240"/>
    </location>
</feature>
<dbReference type="AlphaFoldDB" id="A0A383CJJ3"/>
<evidence type="ECO:0000256" key="2">
    <source>
        <dbReference type="ARBA" id="ARBA00022723"/>
    </source>
</evidence>
<gene>
    <name evidence="7" type="ORF">METZ01_LOCUS485411</name>
</gene>
<evidence type="ECO:0000256" key="1">
    <source>
        <dbReference type="ARBA" id="ARBA00001947"/>
    </source>
</evidence>
<dbReference type="EMBL" id="UINC01209509">
    <property type="protein sequence ID" value="SVE32557.1"/>
    <property type="molecule type" value="Genomic_DNA"/>
</dbReference>
<sequence>VDSPSGEEEAMAQDLSSRLTALGFITSRDNHGNLFASEEGSNPLMLSAHLDTVDPGRGIKPQVVGNIIQSDGTTILGGDCKAGIAAVLEALEVIKEDGASRIPVQLIFTRGEEIGLVGARNLDFSMVQAKQAVVFDGNGPVSMVTTASPTYIRFDVQITGRSAHAGVEPEKGLSAIKIAADIIGNLPQGRLDNETTINIGSISGGSVRNTVPEEAMFSGEFRSRSTETLDLLRLQITNAL</sequence>
<evidence type="ECO:0000313" key="7">
    <source>
        <dbReference type="EMBL" id="SVE32557.1"/>
    </source>
</evidence>
<dbReference type="Pfam" id="PF07687">
    <property type="entry name" value="M20_dimer"/>
    <property type="match status" value="1"/>
</dbReference>
<dbReference type="InterPro" id="IPR011650">
    <property type="entry name" value="Peptidase_M20_dimer"/>
</dbReference>
<accession>A0A383CJJ3</accession>
<protein>
    <recommendedName>
        <fullName evidence="8">Peptidase M20 dimerisation domain-containing protein</fullName>
    </recommendedName>
</protein>
<dbReference type="InterPro" id="IPR007484">
    <property type="entry name" value="Peptidase_M28"/>
</dbReference>
<organism evidence="7">
    <name type="scientific">marine metagenome</name>
    <dbReference type="NCBI Taxonomy" id="408172"/>
    <lineage>
        <taxon>unclassified sequences</taxon>
        <taxon>metagenomes</taxon>
        <taxon>ecological metagenomes</taxon>
    </lineage>
</organism>
<keyword evidence="4" id="KW-0862">Zinc</keyword>
<keyword evidence="3" id="KW-0378">Hydrolase</keyword>
<dbReference type="SUPFAM" id="SSF53187">
    <property type="entry name" value="Zn-dependent exopeptidases"/>
    <property type="match status" value="1"/>
</dbReference>
<dbReference type="PROSITE" id="PS00758">
    <property type="entry name" value="ARGE_DAPE_CPG2_1"/>
    <property type="match status" value="1"/>
</dbReference>
<keyword evidence="2" id="KW-0479">Metal-binding</keyword>
<dbReference type="Pfam" id="PF04389">
    <property type="entry name" value="Peptidase_M28"/>
    <property type="match status" value="1"/>
</dbReference>
<feature type="non-terminal residue" evidence="7">
    <location>
        <position position="1"/>
    </location>
</feature>
<name>A0A383CJJ3_9ZZZZ</name>
<feature type="domain" description="Peptidase M20 dimerisation" evidence="6">
    <location>
        <begin position="151"/>
        <end position="238"/>
    </location>
</feature>
<evidence type="ECO:0008006" key="8">
    <source>
        <dbReference type="Google" id="ProtNLM"/>
    </source>
</evidence>
<dbReference type="Gene3D" id="3.30.70.360">
    <property type="match status" value="1"/>
</dbReference>
<dbReference type="InterPro" id="IPR001261">
    <property type="entry name" value="ArgE/DapE_CS"/>
</dbReference>
<dbReference type="GO" id="GO:0046872">
    <property type="term" value="F:metal ion binding"/>
    <property type="evidence" value="ECO:0007669"/>
    <property type="project" value="UniProtKB-KW"/>
</dbReference>